<dbReference type="GO" id="GO:0003677">
    <property type="term" value="F:DNA binding"/>
    <property type="evidence" value="ECO:0007669"/>
    <property type="project" value="UniProtKB-UniRule"/>
</dbReference>
<dbReference type="Pfam" id="PF13538">
    <property type="entry name" value="UvrD_C_2"/>
    <property type="match status" value="1"/>
</dbReference>
<dbReference type="InterPro" id="IPR027417">
    <property type="entry name" value="P-loop_NTPase"/>
</dbReference>
<organism evidence="6 7">
    <name type="scientific">Acinetobacter guillouiae NIPH 991</name>
    <dbReference type="NCBI Taxonomy" id="1217656"/>
    <lineage>
        <taxon>Bacteria</taxon>
        <taxon>Pseudomonadati</taxon>
        <taxon>Pseudomonadota</taxon>
        <taxon>Gammaproteobacteria</taxon>
        <taxon>Moraxellales</taxon>
        <taxon>Moraxellaceae</taxon>
        <taxon>Acinetobacter</taxon>
    </lineage>
</organism>
<comment type="miscellaneous">
    <text evidence="3">In the RecBCD complex, RecB has a slow 3'-5' helicase, an exonuclease activity and loads RecA onto ssDNA, RecD has a fast 5'-3' helicase activity, while RecC stimulates the ATPase and processivity of the RecB helicase and contributes to recognition of the Chi site.</text>
</comment>
<protein>
    <recommendedName>
        <fullName evidence="3">RecBCD enzyme subunit RecD</fullName>
        <ecNumber evidence="3">5.6.2.3</ecNumber>
    </recommendedName>
    <alternativeName>
        <fullName evidence="3">DNA 5'-3' helicase subunit RecD</fullName>
    </alternativeName>
    <alternativeName>
        <fullName evidence="3">Exonuclease V subunit RecD</fullName>
        <shortName evidence="3">ExoV subunit RecD</shortName>
    </alternativeName>
    <alternativeName>
        <fullName evidence="3">Helicase/nuclease RecBCD subunit RecD</fullName>
    </alternativeName>
</protein>
<keyword evidence="3" id="KW-0347">Helicase</keyword>
<dbReference type="GO" id="GO:0005524">
    <property type="term" value="F:ATP binding"/>
    <property type="evidence" value="ECO:0007669"/>
    <property type="project" value="UniProtKB-UniRule"/>
</dbReference>
<dbReference type="GO" id="GO:0017116">
    <property type="term" value="F:single-stranded DNA helicase activity"/>
    <property type="evidence" value="ECO:0007669"/>
    <property type="project" value="TreeGrafter"/>
</dbReference>
<evidence type="ECO:0000313" key="7">
    <source>
        <dbReference type="Proteomes" id="UP000013148"/>
    </source>
</evidence>
<dbReference type="CDD" id="cd18809">
    <property type="entry name" value="SF1_C_RecD"/>
    <property type="match status" value="1"/>
</dbReference>
<dbReference type="EC" id="5.6.2.3" evidence="3"/>
<keyword evidence="3" id="KW-0540">Nuclease</keyword>
<dbReference type="HAMAP" id="MF_01487">
    <property type="entry name" value="RecD"/>
    <property type="match status" value="1"/>
</dbReference>
<feature type="domain" description="UvrD-like helicase C-terminal" evidence="5">
    <location>
        <begin position="533"/>
        <end position="578"/>
    </location>
</feature>
<dbReference type="GO" id="GO:0000724">
    <property type="term" value="P:double-strand break repair via homologous recombination"/>
    <property type="evidence" value="ECO:0007669"/>
    <property type="project" value="UniProtKB-UniRule"/>
</dbReference>
<keyword evidence="3" id="KW-0269">Exonuclease</keyword>
<dbReference type="InterPro" id="IPR027785">
    <property type="entry name" value="UvrD-like_helicase_C"/>
</dbReference>
<keyword evidence="3" id="KW-0238">DNA-binding</keyword>
<feature type="region of interest" description="Disordered" evidence="4">
    <location>
        <begin position="1"/>
        <end position="21"/>
    </location>
</feature>
<dbReference type="HOGENOM" id="CLU_007524_1_1_6"/>
<dbReference type="EMBL" id="APPJ01000001">
    <property type="protein sequence ID" value="ENV19067.1"/>
    <property type="molecule type" value="Genomic_DNA"/>
</dbReference>
<dbReference type="PANTHER" id="PTHR43788:SF6">
    <property type="entry name" value="DNA HELICASE B"/>
    <property type="match status" value="1"/>
</dbReference>
<keyword evidence="3" id="KW-0413">Isomerase</keyword>
<dbReference type="AlphaFoldDB" id="N8X407"/>
<evidence type="ECO:0000256" key="1">
    <source>
        <dbReference type="ARBA" id="ARBA00022741"/>
    </source>
</evidence>
<dbReference type="SUPFAM" id="SSF52540">
    <property type="entry name" value="P-loop containing nucleoside triphosphate hydrolases"/>
    <property type="match status" value="1"/>
</dbReference>
<dbReference type="Gene3D" id="2.30.30.940">
    <property type="match status" value="1"/>
</dbReference>
<evidence type="ECO:0000259" key="5">
    <source>
        <dbReference type="Pfam" id="PF13538"/>
    </source>
</evidence>
<feature type="binding site" evidence="3">
    <location>
        <begin position="172"/>
        <end position="179"/>
    </location>
    <ligand>
        <name>ATP</name>
        <dbReference type="ChEBI" id="CHEBI:30616"/>
    </ligand>
</feature>
<dbReference type="GO" id="GO:0009338">
    <property type="term" value="C:exodeoxyribonuclease V complex"/>
    <property type="evidence" value="ECO:0007669"/>
    <property type="project" value="InterPro"/>
</dbReference>
<dbReference type="eggNOG" id="COG0507">
    <property type="taxonomic scope" value="Bacteria"/>
</dbReference>
<evidence type="ECO:0000256" key="2">
    <source>
        <dbReference type="ARBA" id="ARBA00022840"/>
    </source>
</evidence>
<dbReference type="PANTHER" id="PTHR43788">
    <property type="entry name" value="DNA2/NAM7 HELICASE FAMILY MEMBER"/>
    <property type="match status" value="1"/>
</dbReference>
<keyword evidence="3" id="KW-0234">DNA repair</keyword>
<dbReference type="CDD" id="cd17933">
    <property type="entry name" value="DEXSc_RecD-like"/>
    <property type="match status" value="1"/>
</dbReference>
<comment type="function">
    <text evidence="3">A helicase/nuclease that prepares dsDNA breaks (DSB) for recombinational DNA repair. Binds to DSBs and unwinds DNA via a highly rapid and processive ATP-dependent bidirectional helicase activity. Unwinds dsDNA until it encounters a Chi (crossover hotspot instigator) sequence from the 3' direction. Cuts ssDNA a few nucleotides 3' to the Chi site. The properties and activities of the enzyme are changed at Chi. The Chi-altered holoenzyme produces a long 3'-ssDNA overhang and facilitates RecA-binding to the ssDNA for homologous DNA recombination and repair. Holoenzyme degrades any linearized DNA that is unable to undergo homologous recombination. In the holoenzyme this subunit has ssDNA-dependent ATPase and 5'-3' helicase activity. When added to pre-assembled RecBC greatly stimulates nuclease activity and augments holoenzyme processivity. Negatively regulates the RecA-loading ability of RecBCD.</text>
</comment>
<feature type="compositionally biased region" description="Polar residues" evidence="4">
    <location>
        <begin position="1"/>
        <end position="10"/>
    </location>
</feature>
<keyword evidence="1 3" id="KW-0547">Nucleotide-binding</keyword>
<dbReference type="Proteomes" id="UP000013148">
    <property type="component" value="Unassembled WGS sequence"/>
</dbReference>
<comment type="caution">
    <text evidence="6">The sequence shown here is derived from an EMBL/GenBank/DDBJ whole genome shotgun (WGS) entry which is preliminary data.</text>
</comment>
<gene>
    <name evidence="3" type="primary">recD</name>
    <name evidence="6" type="ORF">F964_00162</name>
</gene>
<comment type="catalytic activity">
    <reaction evidence="3">
        <text>ATP + H2O = ADP + phosphate + H(+)</text>
        <dbReference type="Rhea" id="RHEA:13065"/>
        <dbReference type="ChEBI" id="CHEBI:15377"/>
        <dbReference type="ChEBI" id="CHEBI:15378"/>
        <dbReference type="ChEBI" id="CHEBI:30616"/>
        <dbReference type="ChEBI" id="CHEBI:43474"/>
        <dbReference type="ChEBI" id="CHEBI:456216"/>
        <dbReference type="EC" id="5.6.2.3"/>
    </reaction>
</comment>
<evidence type="ECO:0000256" key="3">
    <source>
        <dbReference type="HAMAP-Rule" id="MF_01487"/>
    </source>
</evidence>
<name>N8X407_ACIGI</name>
<dbReference type="InterPro" id="IPR006344">
    <property type="entry name" value="RecD"/>
</dbReference>
<keyword evidence="3" id="KW-0378">Hydrolase</keyword>
<evidence type="ECO:0000313" key="6">
    <source>
        <dbReference type="EMBL" id="ENV19067.1"/>
    </source>
</evidence>
<evidence type="ECO:0000256" key="4">
    <source>
        <dbReference type="SAM" id="MobiDB-lite"/>
    </source>
</evidence>
<dbReference type="InterPro" id="IPR050534">
    <property type="entry name" value="Coronavir_polyprotein_1ab"/>
</dbReference>
<comment type="subunit">
    <text evidence="3">Heterotrimer of RecB, RecC and RecD. All subunits contribute to DNA-binding.</text>
</comment>
<proteinExistence type="inferred from homology"/>
<dbReference type="GO" id="GO:0016887">
    <property type="term" value="F:ATP hydrolysis activity"/>
    <property type="evidence" value="ECO:0007669"/>
    <property type="project" value="RHEA"/>
</dbReference>
<dbReference type="Gene3D" id="3.40.50.300">
    <property type="entry name" value="P-loop containing nucleotide triphosphate hydrolases"/>
    <property type="match status" value="2"/>
</dbReference>
<dbReference type="NCBIfam" id="TIGR01447">
    <property type="entry name" value="recD"/>
    <property type="match status" value="1"/>
</dbReference>
<reference evidence="6 7" key="1">
    <citation type="submission" date="2013-02" db="EMBL/GenBank/DDBJ databases">
        <title>The Genome Sequence of Acinetobacter guillouiae NIPH 991.</title>
        <authorList>
            <consortium name="The Broad Institute Genome Sequencing Platform"/>
            <consortium name="The Broad Institute Genome Sequencing Center for Infectious Disease"/>
            <person name="Cerqueira G."/>
            <person name="Feldgarden M."/>
            <person name="Courvalin P."/>
            <person name="Perichon B."/>
            <person name="Grillot-Courvalin C."/>
            <person name="Clermont D."/>
            <person name="Rocha E."/>
            <person name="Yoon E.-J."/>
            <person name="Nemec A."/>
            <person name="Walker B."/>
            <person name="Young S.K."/>
            <person name="Zeng Q."/>
            <person name="Gargeya S."/>
            <person name="Fitzgerald M."/>
            <person name="Haas B."/>
            <person name="Abouelleil A."/>
            <person name="Alvarado L."/>
            <person name="Arachchi H.M."/>
            <person name="Berlin A.M."/>
            <person name="Chapman S.B."/>
            <person name="Dewar J."/>
            <person name="Goldberg J."/>
            <person name="Griggs A."/>
            <person name="Gujja S."/>
            <person name="Hansen M."/>
            <person name="Howarth C."/>
            <person name="Imamovic A."/>
            <person name="Larimer J."/>
            <person name="McCowan C."/>
            <person name="Murphy C."/>
            <person name="Neiman D."/>
            <person name="Pearson M."/>
            <person name="Priest M."/>
            <person name="Roberts A."/>
            <person name="Saif S."/>
            <person name="Shea T."/>
            <person name="Sisk P."/>
            <person name="Sykes S."/>
            <person name="Wortman J."/>
            <person name="Nusbaum C."/>
            <person name="Birren B."/>
        </authorList>
    </citation>
    <scope>NUCLEOTIDE SEQUENCE [LARGE SCALE GENOMIC DNA]</scope>
    <source>
        <strain evidence="6 7">NIPH 991</strain>
    </source>
</reference>
<dbReference type="Pfam" id="PF13245">
    <property type="entry name" value="AAA_19"/>
    <property type="match status" value="1"/>
</dbReference>
<sequence length="607" mass="68011">MDNSVENLVDNSEDNRVENKQDLESQVPQWIETWTKYILAQYSTASGLDEQTLELVQEILLATTQGDSCISAEAQNIALLKPLIVTHDIEELDIVEHSLAETVVAPFVQQHGLIYLYRYWQLERRLAIQVARLKQQKIQPVDVVAFDQLLTDPHQKAALTMVAGNAFNIITGGPGTGKTYTLARIIAVLQQTIPDIRIAMAAPTGKAAQRMGEALQKSLSDPKLHSFGLNQHQFNPMTLHRLLGLGNQHIPRFNLRQSLPYDVIVVDEASMLGLNLATMLFEAIPEHCRLILLGDANQLASVDVGSVLADLQNVQSLQHNRVNLQTSQRFKDGALIGKMAQFIQSQKNQSIDRAELLANFEQEIVEASALKPVELKANMQDVIQLEYLPEKILPADLIQYYQKLSLGFQAYFQSLNSYLMAEEPHHQIEAVTQAFDLYRILTAVRHGALGLNSLNHEMEKALFEYLPTLARYGDWYVGRPVMMSYNDYQLGLSNGDIGICLKHRQHADQFEVYFPSLDKWIAATRLPKSMQTAFVLTIHKSQGSEFTHTAVVLDVAATRLLSQELIYTAITRAKSVVSLLVDRQAFIHALDTATTRMSGLVSMINTA</sequence>
<dbReference type="GO" id="GO:0043139">
    <property type="term" value="F:5'-3' DNA helicase activity"/>
    <property type="evidence" value="ECO:0007669"/>
    <property type="project" value="UniProtKB-UniRule"/>
</dbReference>
<keyword evidence="3" id="KW-0227">DNA damage</keyword>
<accession>N8X407</accession>
<keyword evidence="7" id="KW-1185">Reference proteome</keyword>
<dbReference type="PATRIC" id="fig|1217656.3.peg.159"/>
<dbReference type="GO" id="GO:0008854">
    <property type="term" value="F:exodeoxyribonuclease V activity"/>
    <property type="evidence" value="ECO:0007669"/>
    <property type="project" value="InterPro"/>
</dbReference>
<keyword evidence="2 3" id="KW-0067">ATP-binding</keyword>
<comment type="similarity">
    <text evidence="3">Belongs to the RecD family.</text>
</comment>